<dbReference type="GO" id="GO:0006888">
    <property type="term" value="P:endoplasmic reticulum to Golgi vesicle-mediated transport"/>
    <property type="evidence" value="ECO:0007669"/>
    <property type="project" value="TreeGrafter"/>
</dbReference>
<reference evidence="5" key="1">
    <citation type="submission" date="2019-04" db="EMBL/GenBank/DDBJ databases">
        <authorList>
            <person name="Alioto T."/>
            <person name="Alioto T."/>
        </authorList>
    </citation>
    <scope>NUCLEOTIDE SEQUENCE [LARGE SCALE GENOMIC DNA]</scope>
</reference>
<evidence type="ECO:0000256" key="1">
    <source>
        <dbReference type="ARBA" id="ARBA00004555"/>
    </source>
</evidence>
<feature type="non-terminal residue" evidence="5">
    <location>
        <position position="127"/>
    </location>
</feature>
<proteinExistence type="predicted"/>
<comment type="subcellular location">
    <subcellularLocation>
        <location evidence="1">Golgi apparatus</location>
    </subcellularLocation>
</comment>
<evidence type="ECO:0000313" key="5">
    <source>
        <dbReference type="EMBL" id="VTJ91050.1"/>
    </source>
</evidence>
<keyword evidence="6" id="KW-1185">Reference proteome</keyword>
<dbReference type="GO" id="GO:0005794">
    <property type="term" value="C:Golgi apparatus"/>
    <property type="evidence" value="ECO:0007669"/>
    <property type="project" value="UniProtKB-SubCell"/>
</dbReference>
<dbReference type="EMBL" id="CABDUW010006037">
    <property type="protein sequence ID" value="VTJ91050.1"/>
    <property type="molecule type" value="Genomic_DNA"/>
</dbReference>
<accession>A0A5E4DBC6</accession>
<sequence>MFSWFRGLAFSLGQFLGQFLASPTGQVSSCIIDMPVEVSKAVEDSSLRCRRKKIEATESRLRSENTRLKKYCTDLEKKDEASQIQINLQSTSYQNQLQQKQVDISHLQASQMALQEQMLSLQSAAQS</sequence>
<dbReference type="PANTHER" id="PTHR18921">
    <property type="entry name" value="MYOSIN HEAVY CHAIN - RELATED"/>
    <property type="match status" value="1"/>
</dbReference>
<protein>
    <recommendedName>
        <fullName evidence="7">BZIP domain-containing protein</fullName>
    </recommendedName>
</protein>
<feature type="chain" id="PRO_5022713472" description="BZIP domain-containing protein" evidence="4">
    <location>
        <begin position="22"/>
        <end position="127"/>
    </location>
</feature>
<keyword evidence="2" id="KW-0333">Golgi apparatus</keyword>
<comment type="caution">
    <text evidence="5">The sequence shown here is derived from an EMBL/GenBank/DDBJ whole genome shotgun (WGS) entry which is preliminary data.</text>
</comment>
<feature type="signal peptide" evidence="4">
    <location>
        <begin position="1"/>
        <end position="21"/>
    </location>
</feature>
<keyword evidence="3" id="KW-0175">Coiled coil</keyword>
<name>A0A5E4DBC6_MARMO</name>
<evidence type="ECO:0000256" key="4">
    <source>
        <dbReference type="SAM" id="SignalP"/>
    </source>
</evidence>
<dbReference type="Proteomes" id="UP000335636">
    <property type="component" value="Unassembled WGS sequence"/>
</dbReference>
<dbReference type="PANTHER" id="PTHR18921:SF2">
    <property type="entry name" value="THYROID RECEPTOR-INTERACTING PROTEIN 11"/>
    <property type="match status" value="1"/>
</dbReference>
<organism evidence="5 6">
    <name type="scientific">Marmota monax</name>
    <name type="common">Woodchuck</name>
    <dbReference type="NCBI Taxonomy" id="9995"/>
    <lineage>
        <taxon>Eukaryota</taxon>
        <taxon>Metazoa</taxon>
        <taxon>Chordata</taxon>
        <taxon>Craniata</taxon>
        <taxon>Vertebrata</taxon>
        <taxon>Euteleostomi</taxon>
        <taxon>Mammalia</taxon>
        <taxon>Eutheria</taxon>
        <taxon>Euarchontoglires</taxon>
        <taxon>Glires</taxon>
        <taxon>Rodentia</taxon>
        <taxon>Sciuromorpha</taxon>
        <taxon>Sciuridae</taxon>
        <taxon>Xerinae</taxon>
        <taxon>Marmotini</taxon>
        <taxon>Marmota</taxon>
    </lineage>
</organism>
<keyword evidence="4" id="KW-0732">Signal</keyword>
<dbReference type="AlphaFoldDB" id="A0A5E4DBC6"/>
<evidence type="ECO:0000256" key="3">
    <source>
        <dbReference type="ARBA" id="ARBA00023054"/>
    </source>
</evidence>
<evidence type="ECO:0008006" key="7">
    <source>
        <dbReference type="Google" id="ProtNLM"/>
    </source>
</evidence>
<gene>
    <name evidence="5" type="ORF">MONAX_5E025025</name>
</gene>
<evidence type="ECO:0000256" key="2">
    <source>
        <dbReference type="ARBA" id="ARBA00023034"/>
    </source>
</evidence>
<dbReference type="GO" id="GO:0007030">
    <property type="term" value="P:Golgi organization"/>
    <property type="evidence" value="ECO:0007669"/>
    <property type="project" value="TreeGrafter"/>
</dbReference>
<dbReference type="GO" id="GO:0031267">
    <property type="term" value="F:small GTPase binding"/>
    <property type="evidence" value="ECO:0007669"/>
    <property type="project" value="TreeGrafter"/>
</dbReference>
<evidence type="ECO:0000313" key="6">
    <source>
        <dbReference type="Proteomes" id="UP000335636"/>
    </source>
</evidence>